<gene>
    <name evidence="1" type="ORF">LSINAPIS_LOCUS12827</name>
</gene>
<proteinExistence type="predicted"/>
<evidence type="ECO:0000313" key="2">
    <source>
        <dbReference type="Proteomes" id="UP000324832"/>
    </source>
</evidence>
<sequence length="97" mass="11332">MPIVHVAESKWQQKIQLLQMVLLGTLTFRQSKHQPHFSFHGFYTLEVSRDQIPGLQGINPMLLRAKIKSRPLFRKTILCFYCNRTRYGSLTVKQTVS</sequence>
<protein>
    <submittedName>
        <fullName evidence="1">Uncharacterized protein</fullName>
    </submittedName>
</protein>
<reference evidence="1 2" key="1">
    <citation type="submission" date="2017-07" db="EMBL/GenBank/DDBJ databases">
        <authorList>
            <person name="Talla V."/>
            <person name="Backstrom N."/>
        </authorList>
    </citation>
    <scope>NUCLEOTIDE SEQUENCE [LARGE SCALE GENOMIC DNA]</scope>
</reference>
<evidence type="ECO:0000313" key="1">
    <source>
        <dbReference type="EMBL" id="VVD02660.1"/>
    </source>
</evidence>
<dbReference type="EMBL" id="FZQP02006221">
    <property type="protein sequence ID" value="VVD02660.1"/>
    <property type="molecule type" value="Genomic_DNA"/>
</dbReference>
<name>A0A5E4QXD2_9NEOP</name>
<accession>A0A5E4QXD2</accession>
<dbReference type="AlphaFoldDB" id="A0A5E4QXD2"/>
<keyword evidence="2" id="KW-1185">Reference proteome</keyword>
<dbReference type="Proteomes" id="UP000324832">
    <property type="component" value="Unassembled WGS sequence"/>
</dbReference>
<organism evidence="1 2">
    <name type="scientific">Leptidea sinapis</name>
    <dbReference type="NCBI Taxonomy" id="189913"/>
    <lineage>
        <taxon>Eukaryota</taxon>
        <taxon>Metazoa</taxon>
        <taxon>Ecdysozoa</taxon>
        <taxon>Arthropoda</taxon>
        <taxon>Hexapoda</taxon>
        <taxon>Insecta</taxon>
        <taxon>Pterygota</taxon>
        <taxon>Neoptera</taxon>
        <taxon>Endopterygota</taxon>
        <taxon>Lepidoptera</taxon>
        <taxon>Glossata</taxon>
        <taxon>Ditrysia</taxon>
        <taxon>Papilionoidea</taxon>
        <taxon>Pieridae</taxon>
        <taxon>Dismorphiinae</taxon>
        <taxon>Leptidea</taxon>
    </lineage>
</organism>